<dbReference type="EMBL" id="LUUH01000062">
    <property type="protein sequence ID" value="OAI02394.1"/>
    <property type="molecule type" value="Genomic_DNA"/>
</dbReference>
<comment type="caution">
    <text evidence="3">The sequence shown here is derived from an EMBL/GenBank/DDBJ whole genome shotgun (WGS) entry which is preliminary data.</text>
</comment>
<evidence type="ECO:0000313" key="4">
    <source>
        <dbReference type="Proteomes" id="UP000077763"/>
    </source>
</evidence>
<dbReference type="InterPro" id="IPR028098">
    <property type="entry name" value="Glyco_trans_4-like_N"/>
</dbReference>
<reference evidence="3 4" key="1">
    <citation type="submission" date="2016-03" db="EMBL/GenBank/DDBJ databases">
        <authorList>
            <person name="Ploux O."/>
        </authorList>
    </citation>
    <scope>NUCLEOTIDE SEQUENCE [LARGE SCALE GENOMIC DNA]</scope>
    <source>
        <strain evidence="3 4">R-45371</strain>
    </source>
</reference>
<dbReference type="PANTHER" id="PTHR45947:SF13">
    <property type="entry name" value="TRANSFERASE"/>
    <property type="match status" value="1"/>
</dbReference>
<evidence type="ECO:0000313" key="3">
    <source>
        <dbReference type="EMBL" id="OAI02394.1"/>
    </source>
</evidence>
<dbReference type="Gene3D" id="3.40.50.2000">
    <property type="entry name" value="Glycogen Phosphorylase B"/>
    <property type="match status" value="2"/>
</dbReference>
<proteinExistence type="predicted"/>
<dbReference type="PANTHER" id="PTHR45947">
    <property type="entry name" value="SULFOQUINOVOSYL TRANSFERASE SQD2"/>
    <property type="match status" value="1"/>
</dbReference>
<accession>A0A177MA24</accession>
<protein>
    <recommendedName>
        <fullName evidence="5">Glycosyl transferase family 1</fullName>
    </recommendedName>
</protein>
<feature type="domain" description="Glycosyl transferase family 1" evidence="1">
    <location>
        <begin position="216"/>
        <end position="361"/>
    </location>
</feature>
<evidence type="ECO:0000259" key="1">
    <source>
        <dbReference type="Pfam" id="PF00534"/>
    </source>
</evidence>
<evidence type="ECO:0000259" key="2">
    <source>
        <dbReference type="Pfam" id="PF13439"/>
    </source>
</evidence>
<organism evidence="3 4">
    <name type="scientific">Methylomonas methanica</name>
    <dbReference type="NCBI Taxonomy" id="421"/>
    <lineage>
        <taxon>Bacteria</taxon>
        <taxon>Pseudomonadati</taxon>
        <taxon>Pseudomonadota</taxon>
        <taxon>Gammaproteobacteria</taxon>
        <taxon>Methylococcales</taxon>
        <taxon>Methylococcaceae</taxon>
        <taxon>Methylomonas</taxon>
    </lineage>
</organism>
<dbReference type="Pfam" id="PF13439">
    <property type="entry name" value="Glyco_transf_4"/>
    <property type="match status" value="1"/>
</dbReference>
<dbReference type="InterPro" id="IPR050194">
    <property type="entry name" value="Glycosyltransferase_grp1"/>
</dbReference>
<evidence type="ECO:0008006" key="5">
    <source>
        <dbReference type="Google" id="ProtNLM"/>
    </source>
</evidence>
<dbReference type="CDD" id="cd03801">
    <property type="entry name" value="GT4_PimA-like"/>
    <property type="match status" value="1"/>
</dbReference>
<dbReference type="RefSeq" id="WP_064037233.1">
    <property type="nucleotide sequence ID" value="NZ_LUUH01000062.1"/>
</dbReference>
<name>A0A177MA24_METMH</name>
<dbReference type="GO" id="GO:0016757">
    <property type="term" value="F:glycosyltransferase activity"/>
    <property type="evidence" value="ECO:0007669"/>
    <property type="project" value="InterPro"/>
</dbReference>
<sequence>MRILVVHNRYQQAGGEDSVVAAETQLLADHGHEVELWAEDNINLSIGLKGKIEAALNTNYSVGSRLIAVQKLRRFLPDIVHVHNFFPQISPSVYDACMDEGVPVVQTLHNYRLICPGAMLMRDGKVCEQCILGTPYQAVLYGCYRGSKLGSFVVAHMVKHHRKHGTWLNKVDRFIALTEFAKSKFVEAGFPEDKIAVKANFLFDPLLNPEGSGSITPPFALFVGRVSQEKGIQTLLNAWSGNTNLLKVAGTGPLDALLENQSNVQSLGRLSSGEVSQLMKEASFLVLPSEWYEGFPLVLVEAFAHGLPVLASKLGSMVDIIRDGETGVFFETGNAEDLANKARWLFDNPQERKILSANARSVFLEKYTADQNYHELMNIYQDASKQRAN</sequence>
<dbReference type="Proteomes" id="UP000077763">
    <property type="component" value="Unassembled WGS sequence"/>
</dbReference>
<dbReference type="SUPFAM" id="SSF53756">
    <property type="entry name" value="UDP-Glycosyltransferase/glycogen phosphorylase"/>
    <property type="match status" value="1"/>
</dbReference>
<dbReference type="InterPro" id="IPR001296">
    <property type="entry name" value="Glyco_trans_1"/>
</dbReference>
<gene>
    <name evidence="3" type="ORF">A1353_16520</name>
</gene>
<feature type="domain" description="Glycosyltransferase subfamily 4-like N-terminal" evidence="2">
    <location>
        <begin position="14"/>
        <end position="197"/>
    </location>
</feature>
<dbReference type="AlphaFoldDB" id="A0A177MA24"/>
<dbReference type="Pfam" id="PF00534">
    <property type="entry name" value="Glycos_transf_1"/>
    <property type="match status" value="1"/>
</dbReference>